<reference evidence="14" key="1">
    <citation type="submission" date="2022-07" db="EMBL/GenBank/DDBJ databases">
        <title>Phylogenomic reconstructions and comparative analyses of Kickxellomycotina fungi.</title>
        <authorList>
            <person name="Reynolds N.K."/>
            <person name="Stajich J.E."/>
            <person name="Barry K."/>
            <person name="Grigoriev I.V."/>
            <person name="Crous P."/>
            <person name="Smith M.E."/>
        </authorList>
    </citation>
    <scope>NUCLEOTIDE SEQUENCE</scope>
    <source>
        <strain evidence="14">NBRC 100468</strain>
    </source>
</reference>
<dbReference type="GO" id="GO:0005789">
    <property type="term" value="C:endoplasmic reticulum membrane"/>
    <property type="evidence" value="ECO:0007669"/>
    <property type="project" value="UniProtKB-SubCell"/>
</dbReference>
<dbReference type="GO" id="GO:1990529">
    <property type="term" value="C:glycosylphosphatidylinositol-mannosyltransferase I complex"/>
    <property type="evidence" value="ECO:0007669"/>
    <property type="project" value="TreeGrafter"/>
</dbReference>
<dbReference type="InterPro" id="IPR007704">
    <property type="entry name" value="PIG-M"/>
</dbReference>
<feature type="transmembrane region" description="Helical" evidence="13">
    <location>
        <begin position="137"/>
        <end position="163"/>
    </location>
</feature>
<comment type="subcellular location">
    <subcellularLocation>
        <location evidence="1 13">Endoplasmic reticulum membrane</location>
        <topology evidence="1 13">Multi-pass membrane protein</topology>
    </subcellularLocation>
</comment>
<gene>
    <name evidence="14" type="primary">GPI14</name>
    <name evidence="14" type="ORF">H4219_004527</name>
</gene>
<feature type="transmembrane region" description="Helical" evidence="13">
    <location>
        <begin position="113"/>
        <end position="131"/>
    </location>
</feature>
<evidence type="ECO:0000313" key="15">
    <source>
        <dbReference type="Proteomes" id="UP001150538"/>
    </source>
</evidence>
<keyword evidence="10 13" id="KW-1133">Transmembrane helix</keyword>
<evidence type="ECO:0000256" key="7">
    <source>
        <dbReference type="ARBA" id="ARBA00022679"/>
    </source>
</evidence>
<sequence length="376" mass="43190">MLVYGIWMDANFTVKYTDIDYQVFTDAARYVFDGYTPYLRATYRYTPLLAWLLTPNIWFFNSFGKVMFIVFDCIVGYLLYEILVMRGLSSKRATMYSALWLLNPQVANISTRGSAESMIGAATLGCFYMLMQKQLDASAVLFGLAVHLKIYPIVYALPILLCLESRVFEGRPPTLESQQEEGNQRTGVATRFLKNWVNRYRVRFGVISALTFLLLNLVMYFIYGDQFIEETYLYHVTRKDHRHNFSIWFLPIYLDFKSASSGFISLASFVPQLLVVAVLGLKFGKDLPFAALVQTFAFVAYNKVCTAQALYLREAYAFEFLGQNKFVELWLCGVIMFICNNGILVSLLKNQKFVPLFNDKDGNLTKIDPDKHEKTA</sequence>
<keyword evidence="5 13" id="KW-0337">GPI-anchor biosynthesis</keyword>
<evidence type="ECO:0000256" key="9">
    <source>
        <dbReference type="ARBA" id="ARBA00022824"/>
    </source>
</evidence>
<evidence type="ECO:0000256" key="5">
    <source>
        <dbReference type="ARBA" id="ARBA00022502"/>
    </source>
</evidence>
<dbReference type="GO" id="GO:0051751">
    <property type="term" value="F:alpha-1,4-mannosyltransferase activity"/>
    <property type="evidence" value="ECO:0007669"/>
    <property type="project" value="InterPro"/>
</dbReference>
<comment type="caution">
    <text evidence="14">The sequence shown here is derived from an EMBL/GenBank/DDBJ whole genome shotgun (WGS) entry which is preliminary data.</text>
</comment>
<comment type="pathway">
    <text evidence="2 13">Glycolipid biosynthesis; glycosylphosphatidylinositol-anchor biosynthesis.</text>
</comment>
<dbReference type="Pfam" id="PF05007">
    <property type="entry name" value="Mannosyl_trans"/>
    <property type="match status" value="1"/>
</dbReference>
<dbReference type="PANTHER" id="PTHR12886:SF0">
    <property type="entry name" value="GPI MANNOSYLTRANSFERASE 1"/>
    <property type="match status" value="1"/>
</dbReference>
<evidence type="ECO:0000256" key="11">
    <source>
        <dbReference type="ARBA" id="ARBA00023136"/>
    </source>
</evidence>
<keyword evidence="11 13" id="KW-0472">Membrane</keyword>
<evidence type="ECO:0000256" key="2">
    <source>
        <dbReference type="ARBA" id="ARBA00004687"/>
    </source>
</evidence>
<keyword evidence="8 13" id="KW-0812">Transmembrane</keyword>
<evidence type="ECO:0000256" key="4">
    <source>
        <dbReference type="ARBA" id="ARBA00013797"/>
    </source>
</evidence>
<evidence type="ECO:0000256" key="13">
    <source>
        <dbReference type="RuleBase" id="RU365064"/>
    </source>
</evidence>
<dbReference type="OrthoDB" id="1741594at2759"/>
<evidence type="ECO:0000256" key="12">
    <source>
        <dbReference type="ARBA" id="ARBA00025399"/>
    </source>
</evidence>
<comment type="similarity">
    <text evidence="3 13">Belongs to the PIGM family.</text>
</comment>
<feature type="transmembrane region" description="Helical" evidence="13">
    <location>
        <begin position="263"/>
        <end position="281"/>
    </location>
</feature>
<evidence type="ECO:0000256" key="10">
    <source>
        <dbReference type="ARBA" id="ARBA00022989"/>
    </source>
</evidence>
<dbReference type="GO" id="GO:0004376">
    <property type="term" value="F:GPI mannosyltransferase activity"/>
    <property type="evidence" value="ECO:0007669"/>
    <property type="project" value="InterPro"/>
</dbReference>
<evidence type="ECO:0000256" key="3">
    <source>
        <dbReference type="ARBA" id="ARBA00011071"/>
    </source>
</evidence>
<feature type="transmembrane region" description="Helical" evidence="13">
    <location>
        <begin position="288"/>
        <end position="312"/>
    </location>
</feature>
<feature type="transmembrane region" description="Helical" evidence="13">
    <location>
        <begin position="327"/>
        <end position="348"/>
    </location>
</feature>
<evidence type="ECO:0000313" key="14">
    <source>
        <dbReference type="EMBL" id="KAJ1915029.1"/>
    </source>
</evidence>
<keyword evidence="6 13" id="KW-0328">Glycosyltransferase</keyword>
<keyword evidence="9 13" id="KW-0256">Endoplasmic reticulum</keyword>
<feature type="transmembrane region" description="Helical" evidence="13">
    <location>
        <begin position="57"/>
        <end position="80"/>
    </location>
</feature>
<dbReference type="EMBL" id="JANBPU010000166">
    <property type="protein sequence ID" value="KAJ1915029.1"/>
    <property type="molecule type" value="Genomic_DNA"/>
</dbReference>
<accession>A0A9W8DLC9</accession>
<evidence type="ECO:0000256" key="8">
    <source>
        <dbReference type="ARBA" id="ARBA00022692"/>
    </source>
</evidence>
<dbReference type="AlphaFoldDB" id="A0A9W8DLC9"/>
<keyword evidence="7 13" id="KW-0808">Transferase</keyword>
<dbReference type="GO" id="GO:0006506">
    <property type="term" value="P:GPI anchor biosynthetic process"/>
    <property type="evidence" value="ECO:0007669"/>
    <property type="project" value="UniProtKB-KW"/>
</dbReference>
<organism evidence="14 15">
    <name type="scientific">Mycoemilia scoparia</name>
    <dbReference type="NCBI Taxonomy" id="417184"/>
    <lineage>
        <taxon>Eukaryota</taxon>
        <taxon>Fungi</taxon>
        <taxon>Fungi incertae sedis</taxon>
        <taxon>Zoopagomycota</taxon>
        <taxon>Kickxellomycotina</taxon>
        <taxon>Kickxellomycetes</taxon>
        <taxon>Kickxellales</taxon>
        <taxon>Kickxellaceae</taxon>
        <taxon>Mycoemilia</taxon>
    </lineage>
</organism>
<dbReference type="Proteomes" id="UP001150538">
    <property type="component" value="Unassembled WGS sequence"/>
</dbReference>
<dbReference type="EC" id="2.4.1.-" evidence="13"/>
<evidence type="ECO:0000256" key="1">
    <source>
        <dbReference type="ARBA" id="ARBA00004477"/>
    </source>
</evidence>
<evidence type="ECO:0000256" key="6">
    <source>
        <dbReference type="ARBA" id="ARBA00022676"/>
    </source>
</evidence>
<name>A0A9W8DLC9_9FUNG</name>
<proteinExistence type="inferred from homology"/>
<feature type="transmembrane region" description="Helical" evidence="13">
    <location>
        <begin position="204"/>
        <end position="223"/>
    </location>
</feature>
<comment type="function">
    <text evidence="12 13">Mannosyltransferase involved in glycosylphosphatidylinositol-anchor biosynthesis. Transfers the first alpha-1,4-mannose to GlcN-acyl-PI during GPI precursor assembly. Required for cell wall integrity.</text>
</comment>
<protein>
    <recommendedName>
        <fullName evidence="4 13">GPI mannosyltransferase 1</fullName>
        <ecNumber evidence="13">2.4.1.-</ecNumber>
    </recommendedName>
    <alternativeName>
        <fullName evidence="13">GPI mannosyltransferase I</fullName>
    </alternativeName>
</protein>
<dbReference type="PANTHER" id="PTHR12886">
    <property type="entry name" value="PIG-M MANNOSYLTRANSFERASE"/>
    <property type="match status" value="1"/>
</dbReference>
<keyword evidence="15" id="KW-1185">Reference proteome</keyword>